<keyword evidence="11" id="KW-0449">Lipoprotein</keyword>
<dbReference type="NCBIfam" id="TIGR02212">
    <property type="entry name" value="lolCE"/>
    <property type="match status" value="1"/>
</dbReference>
<dbReference type="Pfam" id="PF12704">
    <property type="entry name" value="MacB_PCD"/>
    <property type="match status" value="1"/>
</dbReference>
<dbReference type="PANTHER" id="PTHR30489:SF0">
    <property type="entry name" value="LIPOPROTEIN-RELEASING SYSTEM TRANSMEMBRANE PROTEIN LOLE"/>
    <property type="match status" value="1"/>
</dbReference>
<accession>A0A060NJN0</accession>
<dbReference type="Proteomes" id="UP000067461">
    <property type="component" value="Chromosome"/>
</dbReference>
<evidence type="ECO:0000256" key="4">
    <source>
        <dbReference type="ARBA" id="ARBA00022475"/>
    </source>
</evidence>
<dbReference type="HOGENOM" id="CLU_000604_8_1_4"/>
<dbReference type="InterPro" id="IPR025857">
    <property type="entry name" value="MacB_PCD"/>
</dbReference>
<keyword evidence="4" id="KW-1003">Cell membrane</keyword>
<dbReference type="InterPro" id="IPR051447">
    <property type="entry name" value="Lipoprotein-release_system"/>
</dbReference>
<dbReference type="AlphaFoldDB" id="A0A060NJN0"/>
<organism evidence="11 12">
    <name type="scientific">Serpentinimonas raichei</name>
    <dbReference type="NCBI Taxonomy" id="1458425"/>
    <lineage>
        <taxon>Bacteria</taxon>
        <taxon>Pseudomonadati</taxon>
        <taxon>Pseudomonadota</taxon>
        <taxon>Betaproteobacteria</taxon>
        <taxon>Burkholderiales</taxon>
        <taxon>Comamonadaceae</taxon>
        <taxon>Serpentinimonas</taxon>
    </lineage>
</organism>
<evidence type="ECO:0000259" key="9">
    <source>
        <dbReference type="Pfam" id="PF02687"/>
    </source>
</evidence>
<dbReference type="InterPro" id="IPR011925">
    <property type="entry name" value="LolCE_TM"/>
</dbReference>
<feature type="domain" description="MacB-like periplasmic core" evidence="10">
    <location>
        <begin position="30"/>
        <end position="242"/>
    </location>
</feature>
<dbReference type="KEGG" id="cbaa:SRAA_1511"/>
<name>A0A060NJN0_9BURK</name>
<keyword evidence="7 8" id="KW-0472">Membrane</keyword>
<evidence type="ECO:0000313" key="12">
    <source>
        <dbReference type="Proteomes" id="UP000067461"/>
    </source>
</evidence>
<dbReference type="GO" id="GO:0098797">
    <property type="term" value="C:plasma membrane protein complex"/>
    <property type="evidence" value="ECO:0007669"/>
    <property type="project" value="TreeGrafter"/>
</dbReference>
<feature type="domain" description="ABC3 transporter permease C-terminal" evidence="9">
    <location>
        <begin position="278"/>
        <end position="411"/>
    </location>
</feature>
<feature type="transmembrane region" description="Helical" evidence="8">
    <location>
        <begin position="25"/>
        <end position="51"/>
    </location>
</feature>
<dbReference type="InterPro" id="IPR003838">
    <property type="entry name" value="ABC3_permease_C"/>
</dbReference>
<evidence type="ECO:0000259" key="10">
    <source>
        <dbReference type="Pfam" id="PF12704"/>
    </source>
</evidence>
<comment type="similarity">
    <text evidence="2">Belongs to the ABC-4 integral membrane protein family. LolC/E subfamily.</text>
</comment>
<gene>
    <name evidence="11" type="ORF">SRAA_1511</name>
</gene>
<keyword evidence="6 8" id="KW-1133">Transmembrane helix</keyword>
<protein>
    <submittedName>
        <fullName evidence="11">ABC-type transport system, involved in lipoprotein release, permease component</fullName>
    </submittedName>
</protein>
<comment type="subcellular location">
    <subcellularLocation>
        <location evidence="1">Cell membrane</location>
        <topology evidence="1">Multi-pass membrane protein</topology>
    </subcellularLocation>
</comment>
<keyword evidence="12" id="KW-1185">Reference proteome</keyword>
<reference evidence="11 12" key="1">
    <citation type="journal article" date="2014" name="Nat. Commun.">
        <title>Physiological and genomic features of highly alkaliphilic hydrogen-utilizing Betaproteobacteria from a continental serpentinizing site.</title>
        <authorList>
            <person name="Suzuki S."/>
            <person name="Kuenen J.G."/>
            <person name="Schipper K."/>
            <person name="van der Velde S."/>
            <person name="Ishii S."/>
            <person name="Wu A."/>
            <person name="Sorokin D.Y."/>
            <person name="Tenney A."/>
            <person name="Meng X.Y."/>
            <person name="Morrill P.L."/>
            <person name="Kamagata Y."/>
            <person name="Muyzer G."/>
            <person name="Nealson K.H."/>
        </authorList>
    </citation>
    <scope>NUCLEOTIDE SEQUENCE [LARGE SCALE GENOMIC DNA]</scope>
    <source>
        <strain evidence="11 12">A1</strain>
    </source>
</reference>
<feature type="transmembrane region" description="Helical" evidence="8">
    <location>
        <begin position="277"/>
        <end position="299"/>
    </location>
</feature>
<evidence type="ECO:0000256" key="2">
    <source>
        <dbReference type="ARBA" id="ARBA00005236"/>
    </source>
</evidence>
<evidence type="ECO:0000256" key="3">
    <source>
        <dbReference type="ARBA" id="ARBA00022448"/>
    </source>
</evidence>
<evidence type="ECO:0000256" key="1">
    <source>
        <dbReference type="ARBA" id="ARBA00004651"/>
    </source>
</evidence>
<dbReference type="PANTHER" id="PTHR30489">
    <property type="entry name" value="LIPOPROTEIN-RELEASING SYSTEM TRANSMEMBRANE PROTEIN LOLE"/>
    <property type="match status" value="1"/>
</dbReference>
<proteinExistence type="inferred from homology"/>
<dbReference type="EMBL" id="AP014568">
    <property type="protein sequence ID" value="BAO81365.1"/>
    <property type="molecule type" value="Genomic_DNA"/>
</dbReference>
<dbReference type="RefSeq" id="WP_045531851.1">
    <property type="nucleotide sequence ID" value="NZ_AP014568.1"/>
</dbReference>
<dbReference type="OrthoDB" id="9808461at2"/>
<dbReference type="STRING" id="1458425.SRAA_1511"/>
<evidence type="ECO:0000256" key="7">
    <source>
        <dbReference type="ARBA" id="ARBA00023136"/>
    </source>
</evidence>
<evidence type="ECO:0000256" key="6">
    <source>
        <dbReference type="ARBA" id="ARBA00022989"/>
    </source>
</evidence>
<feature type="transmembrane region" description="Helical" evidence="8">
    <location>
        <begin position="319"/>
        <end position="343"/>
    </location>
</feature>
<evidence type="ECO:0000256" key="8">
    <source>
        <dbReference type="SAM" id="Phobius"/>
    </source>
</evidence>
<keyword evidence="3" id="KW-0813">Transport</keyword>
<dbReference type="GO" id="GO:0044874">
    <property type="term" value="P:lipoprotein localization to outer membrane"/>
    <property type="evidence" value="ECO:0007669"/>
    <property type="project" value="TreeGrafter"/>
</dbReference>
<dbReference type="Pfam" id="PF02687">
    <property type="entry name" value="FtsX"/>
    <property type="match status" value="1"/>
</dbReference>
<evidence type="ECO:0000256" key="5">
    <source>
        <dbReference type="ARBA" id="ARBA00022692"/>
    </source>
</evidence>
<sequence length="418" mass="44974">MQLPYELRLGWRYTRAGRASRRNGFISFISAVSMLGIALGVAALIIVLSVMNGFQTEVRDRMLGVLAHVEVFAPGEQAIPHLEQTLREVRAHPEVIGAAPFIAAQGLLAWGEDMRGAQIRGIDPALESQVTELAADQAQQALAQLQPGGFGVVLGAALARSLGVGLGDAVTLIVPSGQLTPAGVMPRMRQLTVVGLFDSGHHDFDSTLAYLHYADAARLFRLEGPTGVRLKIRDLHQAPEVALQLAATLSGDLFIRDWTRVNRTWFAAVQLEKRMMFVILTLIVAVAAFNLVSTLVMTVTDKRADIAILRTLGASPGSIMAIFMVQGALAGFIGTALGLLLGLGVALNVETLMPALERLLGFTLLPPEIYLITTLPSDPRSADIVPIVLIALLLAFLATIYPSWHASRVNPAEALRYE</sequence>
<keyword evidence="5 8" id="KW-0812">Transmembrane</keyword>
<feature type="transmembrane region" description="Helical" evidence="8">
    <location>
        <begin position="384"/>
        <end position="401"/>
    </location>
</feature>
<dbReference type="GO" id="GO:0042953">
    <property type="term" value="P:lipoprotein transport"/>
    <property type="evidence" value="ECO:0007669"/>
    <property type="project" value="InterPro"/>
</dbReference>
<evidence type="ECO:0000313" key="11">
    <source>
        <dbReference type="EMBL" id="BAO81365.1"/>
    </source>
</evidence>